<name>A0A1V9HBB4_9XANT</name>
<dbReference type="EMBL" id="JPYI02000047">
    <property type="protein sequence ID" value="OQP80143.1"/>
    <property type="molecule type" value="Genomic_DNA"/>
</dbReference>
<sequence length="310" mass="33054">MRRVQYYSYGPATAMQLDDYTLSPPEEQEVIVRVSAAAINPIDWKVRNGELRMVTGNSFPRALGSDFSGIITAIGARVNELAPGDEVIGMVPLKQSGAIAEFVVTTDSLIARKPTNLSHEEAACLPTPFVTAWNALIDKGNLHPGMSVFINGCSGAVGSAAAQLCQMIGANVAGSCSAEAFERMHKAGLAELHDYRSIDFSLLQRQFDMVLDASGHLGLAQGRQLLKRGGRFVDIHPTPAKFLQSVFNSTLKVVVCKPRKEILKKVAVAAQDGLLKTTVGASVPLKAAIDLLAQLENGKRLGGKGVVVMG</sequence>
<dbReference type="STRING" id="1437877.GCA_001564415_00058"/>
<dbReference type="SMART" id="SM00829">
    <property type="entry name" value="PKS_ER"/>
    <property type="match status" value="1"/>
</dbReference>
<dbReference type="Pfam" id="PF08240">
    <property type="entry name" value="ADH_N"/>
    <property type="match status" value="1"/>
</dbReference>
<dbReference type="InterPro" id="IPR011032">
    <property type="entry name" value="GroES-like_sf"/>
</dbReference>
<gene>
    <name evidence="2" type="ORF">IM53_008745</name>
</gene>
<proteinExistence type="predicted"/>
<accession>A0A1V9HBB4</accession>
<comment type="caution">
    <text evidence="2">The sequence shown here is derived from an EMBL/GenBank/DDBJ whole genome shotgun (WGS) entry which is preliminary data.</text>
</comment>
<reference evidence="2 3" key="2">
    <citation type="journal article" date="2017" name="Plant Pathol.">
        <title>Pathogenicity and virulence gene content of Xanthomonas strains infecting Araceae, formerly known as Xanthomonas axonopodis pv. dieffenbachiae.</title>
        <authorList>
            <person name="Constantin E.C."/>
            <person name="Haegeman A."/>
            <person name="Van Vaerenbergh J."/>
            <person name="Baeyen S."/>
            <person name="Van Malderghem C."/>
            <person name="Maes M."/>
            <person name="Cottyn B."/>
        </authorList>
    </citation>
    <scope>NUCLEOTIDE SEQUENCE [LARGE SCALE GENOMIC DNA]</scope>
    <source>
        <strain evidence="2 3">LMG 25940</strain>
    </source>
</reference>
<protein>
    <submittedName>
        <fullName evidence="2">Alcohol dehydrogenase</fullName>
    </submittedName>
</protein>
<dbReference type="PANTHER" id="PTHR11695:SF294">
    <property type="entry name" value="RETICULON-4-INTERACTING PROTEIN 1, MITOCHONDRIAL"/>
    <property type="match status" value="1"/>
</dbReference>
<dbReference type="Pfam" id="PF13602">
    <property type="entry name" value="ADH_zinc_N_2"/>
    <property type="match status" value="1"/>
</dbReference>
<dbReference type="Proteomes" id="UP000050546">
    <property type="component" value="Unassembled WGS sequence"/>
</dbReference>
<dbReference type="CDD" id="cd08267">
    <property type="entry name" value="MDR1"/>
    <property type="match status" value="1"/>
</dbReference>
<feature type="domain" description="Enoyl reductase (ER)" evidence="1">
    <location>
        <begin position="10"/>
        <end position="307"/>
    </location>
</feature>
<evidence type="ECO:0000259" key="1">
    <source>
        <dbReference type="SMART" id="SM00829"/>
    </source>
</evidence>
<dbReference type="InterPro" id="IPR020843">
    <property type="entry name" value="ER"/>
</dbReference>
<dbReference type="InterPro" id="IPR013154">
    <property type="entry name" value="ADH-like_N"/>
</dbReference>
<organism evidence="2 3">
    <name type="scientific">Xanthomonas phaseoli pv. dieffenbachiae</name>
    <dbReference type="NCBI Taxonomy" id="92828"/>
    <lineage>
        <taxon>Bacteria</taxon>
        <taxon>Pseudomonadati</taxon>
        <taxon>Pseudomonadota</taxon>
        <taxon>Gammaproteobacteria</taxon>
        <taxon>Lysobacterales</taxon>
        <taxon>Lysobacteraceae</taxon>
        <taxon>Xanthomonas</taxon>
    </lineage>
</organism>
<dbReference type="Gene3D" id="3.90.180.10">
    <property type="entry name" value="Medium-chain alcohol dehydrogenases, catalytic domain"/>
    <property type="match status" value="1"/>
</dbReference>
<dbReference type="InterPro" id="IPR050700">
    <property type="entry name" value="YIM1/Zinc_Alcohol_DH_Fams"/>
</dbReference>
<dbReference type="GO" id="GO:0016491">
    <property type="term" value="F:oxidoreductase activity"/>
    <property type="evidence" value="ECO:0007669"/>
    <property type="project" value="InterPro"/>
</dbReference>
<evidence type="ECO:0000313" key="3">
    <source>
        <dbReference type="Proteomes" id="UP000050546"/>
    </source>
</evidence>
<dbReference type="SUPFAM" id="SSF51735">
    <property type="entry name" value="NAD(P)-binding Rossmann-fold domains"/>
    <property type="match status" value="1"/>
</dbReference>
<dbReference type="RefSeq" id="WP_057678155.1">
    <property type="nucleotide sequence ID" value="NZ_JAGHXL010000076.1"/>
</dbReference>
<reference evidence="2 3" key="1">
    <citation type="journal article" date="2016" name="Plant Pathol.">
        <title>Genetic characterization of strains named as Xanthomonas axonopodis pv. dieffenbachiae leads to a taxonomic revision of the X. axonopodis species complex.</title>
        <authorList>
            <person name="Constantin E.C."/>
            <person name="Cleenwerck I."/>
            <person name="Maes M."/>
            <person name="Baeyen S."/>
            <person name="Van Malderghem C."/>
            <person name="De Vos P."/>
            <person name="Cottyn B."/>
        </authorList>
    </citation>
    <scope>NUCLEOTIDE SEQUENCE [LARGE SCALE GENOMIC DNA]</scope>
    <source>
        <strain evidence="2 3">LMG 25940</strain>
    </source>
</reference>
<dbReference type="AlphaFoldDB" id="A0A1V9HBB4"/>
<dbReference type="PANTHER" id="PTHR11695">
    <property type="entry name" value="ALCOHOL DEHYDROGENASE RELATED"/>
    <property type="match status" value="1"/>
</dbReference>
<dbReference type="SUPFAM" id="SSF50129">
    <property type="entry name" value="GroES-like"/>
    <property type="match status" value="1"/>
</dbReference>
<dbReference type="Gene3D" id="3.40.50.720">
    <property type="entry name" value="NAD(P)-binding Rossmann-like Domain"/>
    <property type="match status" value="1"/>
</dbReference>
<dbReference type="InterPro" id="IPR036291">
    <property type="entry name" value="NAD(P)-bd_dom_sf"/>
</dbReference>
<evidence type="ECO:0000313" key="2">
    <source>
        <dbReference type="EMBL" id="OQP80143.1"/>
    </source>
</evidence>